<gene>
    <name evidence="1" type="ORF">KB874_12575</name>
</gene>
<evidence type="ECO:0000313" key="2">
    <source>
        <dbReference type="Proteomes" id="UP000681356"/>
    </source>
</evidence>
<name>A0A8J7WEK0_9RHOB</name>
<proteinExistence type="predicted"/>
<keyword evidence="2" id="KW-1185">Reference proteome</keyword>
<dbReference type="RefSeq" id="WP_212536883.1">
    <property type="nucleotide sequence ID" value="NZ_JAGTUU010000004.1"/>
</dbReference>
<evidence type="ECO:0000313" key="1">
    <source>
        <dbReference type="EMBL" id="MBS0124934.1"/>
    </source>
</evidence>
<evidence type="ECO:0008006" key="3">
    <source>
        <dbReference type="Google" id="ProtNLM"/>
    </source>
</evidence>
<organism evidence="1 2">
    <name type="scientific">Thetidibacter halocola</name>
    <dbReference type="NCBI Taxonomy" id="2827239"/>
    <lineage>
        <taxon>Bacteria</taxon>
        <taxon>Pseudomonadati</taxon>
        <taxon>Pseudomonadota</taxon>
        <taxon>Alphaproteobacteria</taxon>
        <taxon>Rhodobacterales</taxon>
        <taxon>Roseobacteraceae</taxon>
        <taxon>Thetidibacter</taxon>
    </lineage>
</organism>
<comment type="caution">
    <text evidence="1">The sequence shown here is derived from an EMBL/GenBank/DDBJ whole genome shotgun (WGS) entry which is preliminary data.</text>
</comment>
<dbReference type="AlphaFoldDB" id="A0A8J7WEK0"/>
<accession>A0A8J7WEK0</accession>
<sequence length="909" mass="94493">MGYINVEGAMIARTASGEQIARARRYVYHQGTDVLARLYTDVGLTDLLANPTIADETGTFEPCYTVDGLYRIVIETPKGERVAVFDNIDVRSAEVAAAASASAAATAALSAQRWAAETEDSIVADGLHSALHYAAKAAASQVAAGSSQSATEVARTAAETAHTGAAAARVAAETAQASAEGARTVAEAARTASLAAQTVAEVAGSGAQAARTQAELAAIAAGAPIHASTAAGLAATSNGDVFLVSTAPGIQVRQNVSGTASVLGWLGEVLYDNAASVIASTETGFATGAIIRTREGAFAYKVAAANATTHHLTTAGGVKLHVLPGPDGYANILAFGATGVAGQNQNAALVAAAASGLPIVLPATGGRYEFSSTLQLTAPWRGLYTAWSSQTVNPGAELKFTGTGTAIVTGLSLECLELTADTTVAGQSGIRIENSVFGVKYHDITLRDFDGTSFAVGLKNSRASFYTDFNGIHIRNDNRDGAVGLYVSGLGLPNSNANTFTNVFITGRLVDFFHIEGNSNKFINVNATPRLDAMTTLTFSSLFKIEGHLNSFDTVYVEPFGSVYPTRVWQFTTGSGGLGANSNKFQNVYLASIGGNGNPYALVEDVGTNNDVQIRPISFNFPQGAGTPKGQGNLIFNAGFRAIDVAGMPKGWQKSGTGTVTRLTSPARGDAYVMSLDVVNSAVTLQQVLVTTANPVTFNCLGTYPPAKFEGQTITVGVWCLSSVAGMGSIAANAGGPTVGSMRHTGSGKWEFLTVQLRGAPVMTTLQVQLRTHFQNAAQTGTVHFSEPVLVMGEDVPRSPEPRPLNDAEAVLAGRIVNNPIVTFPDGNATPSIMDGNVFMTGNTAATTITNFTGRHVGGGAQDIRIFVNDSNTTLANNSNIRTTTNASKVLVRNTVCSLLWNGSRWIEY</sequence>
<dbReference type="EMBL" id="JAGTUU010000004">
    <property type="protein sequence ID" value="MBS0124934.1"/>
    <property type="molecule type" value="Genomic_DNA"/>
</dbReference>
<reference evidence="1" key="1">
    <citation type="submission" date="2021-04" db="EMBL/GenBank/DDBJ databases">
        <authorList>
            <person name="Yoon J."/>
        </authorList>
    </citation>
    <scope>NUCLEOTIDE SEQUENCE</scope>
    <source>
        <strain evidence="1">KMU-90</strain>
    </source>
</reference>
<protein>
    <recommendedName>
        <fullName evidence="3">Tail fiber protein</fullName>
    </recommendedName>
</protein>
<dbReference type="Proteomes" id="UP000681356">
    <property type="component" value="Unassembled WGS sequence"/>
</dbReference>